<dbReference type="OrthoDB" id="4334759at2"/>
<reference evidence="2 3" key="1">
    <citation type="journal article" date="2012" name="Stand. Genomic Sci.">
        <title>Genome sequence of the soil bacterium Saccharomonospora azurea type strain (NA-128(T)).</title>
        <authorList>
            <person name="Klenk H.P."/>
            <person name="Held B."/>
            <person name="Lucas S."/>
            <person name="Lapidus A."/>
            <person name="Copeland A."/>
            <person name="Hammon N."/>
            <person name="Pitluck S."/>
            <person name="Goodwin L.A."/>
            <person name="Han C."/>
            <person name="Tapia R."/>
            <person name="Brambilla E.M."/>
            <person name="Potter G."/>
            <person name="Land M."/>
            <person name="Ivanova N."/>
            <person name="Rohde M."/>
            <person name="Goker M."/>
            <person name="Detter J.C."/>
            <person name="Kyrpides N.C."/>
            <person name="Woyke T."/>
        </authorList>
    </citation>
    <scope>NUCLEOTIDE SEQUENCE [LARGE SCALE GENOMIC DNA]</scope>
    <source>
        <strain evidence="2 3">NA-128</strain>
    </source>
</reference>
<evidence type="ECO:0000313" key="2">
    <source>
        <dbReference type="EMBL" id="EHY88278.1"/>
    </source>
</evidence>
<dbReference type="RefSeq" id="WP_005439885.1">
    <property type="nucleotide sequence ID" value="NZ_CM001466.1"/>
</dbReference>
<feature type="region of interest" description="Disordered" evidence="1">
    <location>
        <begin position="1"/>
        <end position="23"/>
    </location>
</feature>
<gene>
    <name evidence="2" type="ORF">SacazDRAFT_01348</name>
</gene>
<evidence type="ECO:0000313" key="3">
    <source>
        <dbReference type="Proteomes" id="UP000004705"/>
    </source>
</evidence>
<dbReference type="EMBL" id="CM001466">
    <property type="protein sequence ID" value="EHY88278.1"/>
    <property type="molecule type" value="Genomic_DNA"/>
</dbReference>
<proteinExistence type="predicted"/>
<organism evidence="2 3">
    <name type="scientific">Saccharomonospora azurea NA-128</name>
    <dbReference type="NCBI Taxonomy" id="882081"/>
    <lineage>
        <taxon>Bacteria</taxon>
        <taxon>Bacillati</taxon>
        <taxon>Actinomycetota</taxon>
        <taxon>Actinomycetes</taxon>
        <taxon>Pseudonocardiales</taxon>
        <taxon>Pseudonocardiaceae</taxon>
        <taxon>Saccharomonospora</taxon>
    </lineage>
</organism>
<dbReference type="HOGENOM" id="CLU_2013613_0_0_11"/>
<keyword evidence="3" id="KW-1185">Reference proteome</keyword>
<dbReference type="AlphaFoldDB" id="H8G6D5"/>
<protein>
    <submittedName>
        <fullName evidence="2">Uncharacterized protein</fullName>
    </submittedName>
</protein>
<name>H8G6D5_9PSEU</name>
<accession>H8G6D5</accession>
<dbReference type="Proteomes" id="UP000004705">
    <property type="component" value="Chromosome"/>
</dbReference>
<evidence type="ECO:0000256" key="1">
    <source>
        <dbReference type="SAM" id="MobiDB-lite"/>
    </source>
</evidence>
<sequence>MTRVGTSSAQCSTGAGHTSLSYDSASGERTTLCLERVWVPRFCVLATGDGAGGVASLGTATAVDCDADRIPVEYDYVLVVAAVYRAPANATSADCREGPYDSRTYWSLLVDEGAVLVCFTTTG</sequence>